<dbReference type="InterPro" id="IPR007382">
    <property type="entry name" value="UPF0756_TM"/>
</dbReference>
<comment type="caution">
    <text evidence="6">The sequence shown here is derived from an EMBL/GenBank/DDBJ whole genome shotgun (WGS) entry which is preliminary data.</text>
</comment>
<organism evidence="6 7">
    <name type="scientific">Tumebacillus flagellatus</name>
    <dbReference type="NCBI Taxonomy" id="1157490"/>
    <lineage>
        <taxon>Bacteria</taxon>
        <taxon>Bacillati</taxon>
        <taxon>Bacillota</taxon>
        <taxon>Bacilli</taxon>
        <taxon>Bacillales</taxon>
        <taxon>Alicyclobacillaceae</taxon>
        <taxon>Tumebacillus</taxon>
    </lineage>
</organism>
<dbReference type="PANTHER" id="PTHR38452:SF1">
    <property type="entry name" value="UPF0756 MEMBRANE PROTEIN YEAL"/>
    <property type="match status" value="1"/>
</dbReference>
<evidence type="ECO:0000256" key="5">
    <source>
        <dbReference type="HAMAP-Rule" id="MF_01874"/>
    </source>
</evidence>
<dbReference type="PANTHER" id="PTHR38452">
    <property type="entry name" value="UPF0756 MEMBRANE PROTEIN YEAL"/>
    <property type="match status" value="1"/>
</dbReference>
<evidence type="ECO:0000256" key="1">
    <source>
        <dbReference type="ARBA" id="ARBA00022475"/>
    </source>
</evidence>
<keyword evidence="7" id="KW-1185">Reference proteome</keyword>
<feature type="transmembrane region" description="Helical" evidence="5">
    <location>
        <begin position="48"/>
        <end position="67"/>
    </location>
</feature>
<dbReference type="AlphaFoldDB" id="A0A074LQL1"/>
<dbReference type="Pfam" id="PF04284">
    <property type="entry name" value="DUF441"/>
    <property type="match status" value="1"/>
</dbReference>
<protein>
    <recommendedName>
        <fullName evidence="5">UPF0756 membrane protein EL26_04845</fullName>
    </recommendedName>
</protein>
<dbReference type="Proteomes" id="UP000027931">
    <property type="component" value="Unassembled WGS sequence"/>
</dbReference>
<evidence type="ECO:0000256" key="3">
    <source>
        <dbReference type="ARBA" id="ARBA00022989"/>
    </source>
</evidence>
<evidence type="ECO:0000256" key="4">
    <source>
        <dbReference type="ARBA" id="ARBA00023136"/>
    </source>
</evidence>
<dbReference type="EMBL" id="JMIR01000004">
    <property type="protein sequence ID" value="KEO84431.1"/>
    <property type="molecule type" value="Genomic_DNA"/>
</dbReference>
<evidence type="ECO:0000256" key="2">
    <source>
        <dbReference type="ARBA" id="ARBA00022692"/>
    </source>
</evidence>
<keyword evidence="3 5" id="KW-1133">Transmembrane helix</keyword>
<dbReference type="HAMAP" id="MF_01874">
    <property type="entry name" value="UPF0756"/>
    <property type="match status" value="1"/>
</dbReference>
<feature type="transmembrane region" description="Helical" evidence="5">
    <location>
        <begin position="79"/>
        <end position="99"/>
    </location>
</feature>
<gene>
    <name evidence="6" type="ORF">EL26_04845</name>
</gene>
<keyword evidence="4 5" id="KW-0472">Membrane</keyword>
<feature type="transmembrane region" description="Helical" evidence="5">
    <location>
        <begin position="6"/>
        <end position="36"/>
    </location>
</feature>
<sequence length="149" mass="15567">MEITNLLLLLLLAVGIIGNNTSVSIAVAVLLLVRLLHLDRVMPYLENYGLQVGIIILTIGVLAPVAGGKIGYEEMIKVFLNWKAILAIAVGIFVSYLGGRGVPLMAANPLIVTGLMIGTIIGVALFKGVPVGPLIAAGMMALILGVLKQ</sequence>
<keyword evidence="1 5" id="KW-1003">Cell membrane</keyword>
<keyword evidence="2 5" id="KW-0812">Transmembrane</keyword>
<dbReference type="OrthoDB" id="80306at2"/>
<feature type="transmembrane region" description="Helical" evidence="5">
    <location>
        <begin position="106"/>
        <end position="125"/>
    </location>
</feature>
<accession>A0A074LQL1</accession>
<name>A0A074LQL1_9BACL</name>
<dbReference type="STRING" id="1157490.EL26_04845"/>
<evidence type="ECO:0000313" key="7">
    <source>
        <dbReference type="Proteomes" id="UP000027931"/>
    </source>
</evidence>
<comment type="subcellular location">
    <subcellularLocation>
        <location evidence="5">Cell membrane</location>
        <topology evidence="5">Multi-pass membrane protein</topology>
    </subcellularLocation>
</comment>
<proteinExistence type="inferred from homology"/>
<dbReference type="RefSeq" id="WP_038085168.1">
    <property type="nucleotide sequence ID" value="NZ_JMIR01000004.1"/>
</dbReference>
<evidence type="ECO:0000313" key="6">
    <source>
        <dbReference type="EMBL" id="KEO84431.1"/>
    </source>
</evidence>
<comment type="similarity">
    <text evidence="5">Belongs to the UPF0756 family.</text>
</comment>
<dbReference type="eggNOG" id="COG2707">
    <property type="taxonomic scope" value="Bacteria"/>
</dbReference>
<dbReference type="GO" id="GO:0005886">
    <property type="term" value="C:plasma membrane"/>
    <property type="evidence" value="ECO:0007669"/>
    <property type="project" value="UniProtKB-SubCell"/>
</dbReference>
<feature type="transmembrane region" description="Helical" evidence="5">
    <location>
        <begin position="131"/>
        <end position="147"/>
    </location>
</feature>
<reference evidence="6 7" key="1">
    <citation type="journal article" date="2013" name="Int. J. Syst. Evol. Microbiol.">
        <title>Tumebacillus flagellatus sp. nov., an alpha-amylase/pullulanase-producing bacterium isolated from cassava wastewater.</title>
        <authorList>
            <person name="Wang Q."/>
            <person name="Xie N."/>
            <person name="Qin Y."/>
            <person name="Shen N."/>
            <person name="Zhu J."/>
            <person name="Mi H."/>
            <person name="Huang R."/>
        </authorList>
    </citation>
    <scope>NUCLEOTIDE SEQUENCE [LARGE SCALE GENOMIC DNA]</scope>
    <source>
        <strain evidence="6 7">GST4</strain>
    </source>
</reference>